<keyword evidence="2" id="KW-0808">Transferase</keyword>
<proteinExistence type="predicted"/>
<dbReference type="Pfam" id="PF04230">
    <property type="entry name" value="PS_pyruv_trans"/>
    <property type="match status" value="1"/>
</dbReference>
<name>K9ZYY2_DEIPD</name>
<dbReference type="InterPro" id="IPR007345">
    <property type="entry name" value="Polysacch_pyruvyl_Trfase"/>
</dbReference>
<dbReference type="GO" id="GO:0016740">
    <property type="term" value="F:transferase activity"/>
    <property type="evidence" value="ECO:0007669"/>
    <property type="project" value="UniProtKB-KW"/>
</dbReference>
<sequence>MKILLSGYYGFHNTGDEAIALAITRELSTRGHSVNVLSATPEETARAFGVASAHRMRLLNVLKAVLSADVVLSGGGGLLQDRTSSRTLTYYLAVIRLARLLGKRTVVFNQSIGPLSPVGGKRVAAALRAVPAIVRDRLSLDTLSQLGVQARLGGDPALLLRASEGTRHENRVILAPRAGERGATERLAELARALRSAGREVVCLSFHPPHDDQEARLIGGEVISTSDPQTALDAIAGAGFVVGVRLHAVILAAAAGVPFAGVSYDPKVAGFCADAGALAVTTDFDPAWLGQEILAGRSVDWHAVGAMKQRAKDSFDWALAR</sequence>
<keyword evidence="3" id="KW-1185">Reference proteome</keyword>
<reference evidence="3" key="1">
    <citation type="submission" date="2012-03" db="EMBL/GenBank/DDBJ databases">
        <title>Complete sequence of chromosome of Deinococcus peraridilitoris DSM 19664.</title>
        <authorList>
            <person name="Lucas S."/>
            <person name="Copeland A."/>
            <person name="Lapidus A."/>
            <person name="Glavina del Rio T."/>
            <person name="Dalin E."/>
            <person name="Tice H."/>
            <person name="Bruce D."/>
            <person name="Goodwin L."/>
            <person name="Pitluck S."/>
            <person name="Peters L."/>
            <person name="Mikhailova N."/>
            <person name="Lu M."/>
            <person name="Kyrpides N."/>
            <person name="Mavromatis K."/>
            <person name="Ivanova N."/>
            <person name="Brettin T."/>
            <person name="Detter J.C."/>
            <person name="Han C."/>
            <person name="Larimer F."/>
            <person name="Land M."/>
            <person name="Hauser L."/>
            <person name="Markowitz V."/>
            <person name="Cheng J.-F."/>
            <person name="Hugenholtz P."/>
            <person name="Woyke T."/>
            <person name="Wu D."/>
            <person name="Pukall R."/>
            <person name="Steenblock K."/>
            <person name="Brambilla E."/>
            <person name="Klenk H.-P."/>
            <person name="Eisen J.A."/>
        </authorList>
    </citation>
    <scope>NUCLEOTIDE SEQUENCE [LARGE SCALE GENOMIC DNA]</scope>
    <source>
        <strain evidence="3">DSM 19664 / LMG 22246 / CIP 109416 / KR-200</strain>
    </source>
</reference>
<organism evidence="2 3">
    <name type="scientific">Deinococcus peraridilitoris (strain DSM 19664 / LMG 22246 / CIP 109416 / KR-200)</name>
    <dbReference type="NCBI Taxonomy" id="937777"/>
    <lineage>
        <taxon>Bacteria</taxon>
        <taxon>Thermotogati</taxon>
        <taxon>Deinococcota</taxon>
        <taxon>Deinococci</taxon>
        <taxon>Deinococcales</taxon>
        <taxon>Deinococcaceae</taxon>
        <taxon>Deinococcus</taxon>
    </lineage>
</organism>
<dbReference type="InterPro" id="IPR019896">
    <property type="entry name" value="Polysacch_pyruvyl_Trfase_CsaB"/>
</dbReference>
<dbReference type="HOGENOM" id="CLU_039510_0_1_0"/>
<evidence type="ECO:0000313" key="2">
    <source>
        <dbReference type="EMBL" id="AFZ66414.1"/>
    </source>
</evidence>
<dbReference type="AlphaFoldDB" id="K9ZYY2"/>
<dbReference type="EMBL" id="CP003382">
    <property type="protein sequence ID" value="AFZ66414.1"/>
    <property type="molecule type" value="Genomic_DNA"/>
</dbReference>
<dbReference type="KEGG" id="dpd:Deipe_0840"/>
<gene>
    <name evidence="2" type="ordered locus">Deipe_0840</name>
</gene>
<dbReference type="Proteomes" id="UP000010467">
    <property type="component" value="Chromosome"/>
</dbReference>
<feature type="domain" description="Polysaccharide pyruvyl transferase" evidence="1">
    <location>
        <begin position="13"/>
        <end position="266"/>
    </location>
</feature>
<evidence type="ECO:0000259" key="1">
    <source>
        <dbReference type="Pfam" id="PF04230"/>
    </source>
</evidence>
<evidence type="ECO:0000313" key="3">
    <source>
        <dbReference type="Proteomes" id="UP000010467"/>
    </source>
</evidence>
<dbReference type="OrthoDB" id="3199616at2"/>
<dbReference type="PANTHER" id="PTHR36836">
    <property type="entry name" value="COLANIC ACID BIOSYNTHESIS PROTEIN WCAK"/>
    <property type="match status" value="1"/>
</dbReference>
<dbReference type="PANTHER" id="PTHR36836:SF1">
    <property type="entry name" value="COLANIC ACID BIOSYNTHESIS PROTEIN WCAK"/>
    <property type="match status" value="1"/>
</dbReference>
<accession>K9ZYY2</accession>
<dbReference type="PATRIC" id="fig|937777.3.peg.847"/>
<protein>
    <submittedName>
        <fullName evidence="2">Polysaccharide pyruvyl transferase CsaB</fullName>
    </submittedName>
</protein>
<dbReference type="NCBIfam" id="TIGR03609">
    <property type="entry name" value="S_layer_CsaB"/>
    <property type="match status" value="1"/>
</dbReference>
<dbReference type="eggNOG" id="COG2327">
    <property type="taxonomic scope" value="Bacteria"/>
</dbReference>
<dbReference type="STRING" id="937777.Deipe_0840"/>
<dbReference type="RefSeq" id="WP_015234724.1">
    <property type="nucleotide sequence ID" value="NC_019793.1"/>
</dbReference>